<dbReference type="EMBL" id="CP006260">
    <property type="protein sequence ID" value="AGS73906.1"/>
    <property type="molecule type" value="Genomic_DNA"/>
</dbReference>
<dbReference type="SUPFAM" id="SSF52540">
    <property type="entry name" value="P-loop containing nucleoside triphosphate hydrolases"/>
    <property type="match status" value="1"/>
</dbReference>
<organism evidence="2 3">
    <name type="scientific">Streptomyces collinus (strain DSM 40733 / Tue 365)</name>
    <dbReference type="NCBI Taxonomy" id="1214242"/>
    <lineage>
        <taxon>Bacteria</taxon>
        <taxon>Bacillati</taxon>
        <taxon>Actinomycetota</taxon>
        <taxon>Actinomycetes</taxon>
        <taxon>Kitasatosporales</taxon>
        <taxon>Streptomycetaceae</taxon>
        <taxon>Streptomyces</taxon>
    </lineage>
</organism>
<dbReference type="PATRIC" id="fig|1214242.5.peg.7285"/>
<dbReference type="AlphaFoldDB" id="S5V8N9"/>
<reference evidence="2 3" key="1">
    <citation type="submission" date="2012-10" db="EMBL/GenBank/DDBJ databases">
        <title>The complete genome sequence of Streptomyces collinus Tu 365.</title>
        <authorList>
            <person name="Ruckert C."/>
            <person name="Szczepanowski R."/>
            <person name="Goesmann A."/>
            <person name="Pross E.K."/>
            <person name="Musiol E.M."/>
            <person name="Blin K."/>
            <person name="Wohlleben W."/>
            <person name="Puhler A."/>
            <person name="Weber T."/>
            <person name="Kalinowski J."/>
        </authorList>
    </citation>
    <scope>NUCLEOTIDE SEQUENCE [LARGE SCALE GENOMIC DNA]</scope>
    <source>
        <strain evidence="3">DSM 40733 / Tue 365</strain>
        <plasmid evidence="2 3">pSCO1</plasmid>
    </source>
</reference>
<keyword evidence="3" id="KW-1185">Reference proteome</keyword>
<feature type="region of interest" description="Disordered" evidence="1">
    <location>
        <begin position="216"/>
        <end position="241"/>
    </location>
</feature>
<dbReference type="eggNOG" id="ENOG5031H9P">
    <property type="taxonomic scope" value="Bacteria"/>
</dbReference>
<evidence type="ECO:0000313" key="3">
    <source>
        <dbReference type="Proteomes" id="UP000015423"/>
    </source>
</evidence>
<name>S5V8N9_STRC3</name>
<accession>S5V8N9</accession>
<dbReference type="Gene3D" id="3.40.50.300">
    <property type="entry name" value="P-loop containing nucleotide triphosphate hydrolases"/>
    <property type="match status" value="1"/>
</dbReference>
<dbReference type="Proteomes" id="UP000015423">
    <property type="component" value="Plasmid pSCO1"/>
</dbReference>
<evidence type="ECO:0000313" key="2">
    <source>
        <dbReference type="EMBL" id="AGS73906.1"/>
    </source>
</evidence>
<evidence type="ECO:0000256" key="1">
    <source>
        <dbReference type="SAM" id="MobiDB-lite"/>
    </source>
</evidence>
<protein>
    <submittedName>
        <fullName evidence="2">Uncharacterized protein</fullName>
    </submittedName>
</protein>
<dbReference type="RefSeq" id="WP_020945086.1">
    <property type="nucleotide sequence ID" value="NC_022001.1"/>
</dbReference>
<dbReference type="HOGENOM" id="CLU_398970_0_0_11"/>
<sequence>MSRDKTARLRMDYTGEPYSAAFRWYRSRGLFNGLVPDAESPQQQVLEACVLRSLARPAPSGLPLLVSSGTAFGLEGVSPDVDTLFLRPAGDLVAQVLARILPSAAAAGVVGVPGLRAQVSRRSGLTVGRIGERAVIEVQPSRTGSVQAAQEDLQEAAELVTAAGLTPLWSNTGLAEGESEAWDRLRGESADAALWSTALRRIGLFVAESPDWTRRGPAPEEVAGPRPARIRPRPVSPGSRVTGVVAVTSGSGRGGLGCTTAAVALAGALARSGAAVGMLAGQDNPNGVLSFRPKPRGTAPDGWYDLVAIDGGGTVRASAVPQSADASEMIARARTMFDIVIIDAGHGDFPHGQWTAFADVTVALVPHEERHWAGAQLVDSRPDRIRFLAWLDDAFNRFNRAGGRRTEQLEKLLAFLDEEFLFYVTGREADGDAAVYDASDPEDAEQWWSSYALADQIDPDEEDADEDDGLSLPTEEEAPFLDEWRADFLSFLAEEGARRHAAMWAQAAAQWADRSKDRNLKRLWPGQGEGTEVAQEFAVAVEKDAIREWGLHVWQSQFPVWEAARKAGDDLLQPWAHLLETVALPRDPKEIATHLRGQLRGLPSTPTVVALARAENRLGSDQLTAVRDVLMDDGYAGLVVLPELPVFSELPSNIGRVAERAGEAAAAANRLAHVVTNTLREVSRTRGSRH</sequence>
<dbReference type="KEGG" id="sci:B446_35738"/>
<proteinExistence type="predicted"/>
<gene>
    <name evidence="2" type="ORF">B446_35738</name>
</gene>
<keyword evidence="2" id="KW-0614">Plasmid</keyword>
<geneLocation type="plasmid" evidence="2 3">
    <name>pSCO1</name>
</geneLocation>
<dbReference type="InterPro" id="IPR027417">
    <property type="entry name" value="P-loop_NTPase"/>
</dbReference>